<reference evidence="2 3" key="1">
    <citation type="submission" date="2016-03" db="EMBL/GenBank/DDBJ databases">
        <title>Microsymbionts genomes from the relict species Vavilovia formosa (Stev.) Fed.</title>
        <authorList>
            <person name="Kopat V."/>
            <person name="Chirak E."/>
            <person name="Kimeklis A."/>
            <person name="Andronov E."/>
        </authorList>
    </citation>
    <scope>NUCLEOTIDE SEQUENCE [LARGE SCALE GENOMIC DNA]</scope>
    <source>
        <strain evidence="2 3">Vaf07</strain>
    </source>
</reference>
<dbReference type="AlphaFoldDB" id="A0A161SLT7"/>
<organism evidence="2 3">
    <name type="scientific">Tardiphaga robiniae</name>
    <dbReference type="NCBI Taxonomy" id="943830"/>
    <lineage>
        <taxon>Bacteria</taxon>
        <taxon>Pseudomonadati</taxon>
        <taxon>Pseudomonadota</taxon>
        <taxon>Alphaproteobacteria</taxon>
        <taxon>Hyphomicrobiales</taxon>
        <taxon>Nitrobacteraceae</taxon>
        <taxon>Tardiphaga</taxon>
    </lineage>
</organism>
<dbReference type="OrthoDB" id="237412at2"/>
<sequence length="488" mass="53270">MPKKHHISQIPTVRRGCKPAAAAFLFSSLFLSGCATFSPDAGMGVVAGVAGETIKKDVISIRTQDDAQRADGAVKELLRRTLTVDSAVQVALLSNRGLQAAYNELALAETDLVADSLPPNPTFSISRISGSGAVEIERQIVGDILALATLPFRSEIARQRFRKAQLRAAEETLRLAADVRRAYYRAVAANELIGLLNDAKSTAESTAQLAQKLGETGSLNKLDQAREQVFYAETTADLATVRQDATSSRERLIRLLGLWDGDIGIKLPQRLPTLPRRPLSLPGIEVDAVTHRIDLQIARIELAALAKSLNLTQASRFVTMLDVAGIDRKTRDPEGAPFRERGFDIQFQIPIYDGGEVRVRQAAETYNQSFNLLTEKAVNVRSEARDAFRVYRSTYDIAGHYQREVLPLRKIISEEMQLRFSSMQVDVFALLTEARQRIAALRAAIEAKRDFWLAQSELQTAVNGGGGGEAQSQSKSSTTAQASGGGGH</sequence>
<dbReference type="STRING" id="943830.A4A58_15620"/>
<comment type="caution">
    <text evidence="2">The sequence shown here is derived from an EMBL/GenBank/DDBJ whole genome shotgun (WGS) entry which is preliminary data.</text>
</comment>
<dbReference type="PANTHER" id="PTHR30203">
    <property type="entry name" value="OUTER MEMBRANE CATION EFFLUX PROTEIN"/>
    <property type="match status" value="1"/>
</dbReference>
<dbReference type="RefSeq" id="WP_068737264.1">
    <property type="nucleotide sequence ID" value="NZ_LVYV01000053.1"/>
</dbReference>
<protein>
    <submittedName>
        <fullName evidence="2">Copper resistance protein</fullName>
    </submittedName>
</protein>
<dbReference type="SUPFAM" id="SSF56954">
    <property type="entry name" value="Outer membrane efflux proteins (OEP)"/>
    <property type="match status" value="1"/>
</dbReference>
<keyword evidence="3" id="KW-1185">Reference proteome</keyword>
<feature type="region of interest" description="Disordered" evidence="1">
    <location>
        <begin position="463"/>
        <end position="488"/>
    </location>
</feature>
<evidence type="ECO:0000256" key="1">
    <source>
        <dbReference type="SAM" id="MobiDB-lite"/>
    </source>
</evidence>
<name>A0A161SLT7_9BRAD</name>
<dbReference type="PANTHER" id="PTHR30203:SF24">
    <property type="entry name" value="BLR4935 PROTEIN"/>
    <property type="match status" value="1"/>
</dbReference>
<evidence type="ECO:0000313" key="2">
    <source>
        <dbReference type="EMBL" id="KZD21202.1"/>
    </source>
</evidence>
<dbReference type="Gene3D" id="1.20.1600.10">
    <property type="entry name" value="Outer membrane efflux proteins (OEP)"/>
    <property type="match status" value="1"/>
</dbReference>
<dbReference type="InterPro" id="IPR010131">
    <property type="entry name" value="MdtP/NodT-like"/>
</dbReference>
<gene>
    <name evidence="2" type="ORF">A4A58_15620</name>
</gene>
<dbReference type="EMBL" id="LVYV01000053">
    <property type="protein sequence ID" value="KZD21202.1"/>
    <property type="molecule type" value="Genomic_DNA"/>
</dbReference>
<accession>A0A161SLT7</accession>
<dbReference type="Proteomes" id="UP000076574">
    <property type="component" value="Unassembled WGS sequence"/>
</dbReference>
<feature type="compositionally biased region" description="Low complexity" evidence="1">
    <location>
        <begin position="470"/>
        <end position="482"/>
    </location>
</feature>
<proteinExistence type="predicted"/>
<dbReference type="PROSITE" id="PS51257">
    <property type="entry name" value="PROKAR_LIPOPROTEIN"/>
    <property type="match status" value="1"/>
</dbReference>
<evidence type="ECO:0000313" key="3">
    <source>
        <dbReference type="Proteomes" id="UP000076574"/>
    </source>
</evidence>
<dbReference type="GO" id="GO:0015562">
    <property type="term" value="F:efflux transmembrane transporter activity"/>
    <property type="evidence" value="ECO:0007669"/>
    <property type="project" value="InterPro"/>
</dbReference>